<keyword evidence="1" id="KW-0472">Membrane</keyword>
<sequence length="218" mass="25078">MDKENDRRNIKNSFPRTPGLSVAAAAVWPIIGYLIDLVFDLIPYVTILGSVGGLALYILFTDRKREIPNDTPKVWPIIETSVEEIKKAVRIYSEQLPKGVYRTILVKEDNSIDVEQLAPILKGIPSQNFYMSKETYDIFDEDEKYLALTIDKVQKAVDLYVRENKEYPMLPYDPLNRVNYYQLSKAHCLDTLPEIELYITNYDGLVTHKKPKKNSTGN</sequence>
<evidence type="ECO:0000256" key="1">
    <source>
        <dbReference type="SAM" id="Phobius"/>
    </source>
</evidence>
<dbReference type="OrthoDB" id="2352834at2"/>
<protein>
    <submittedName>
        <fullName evidence="2">Uncharacterized protein</fullName>
    </submittedName>
</protein>
<evidence type="ECO:0000313" key="3">
    <source>
        <dbReference type="Proteomes" id="UP000031014"/>
    </source>
</evidence>
<evidence type="ECO:0000313" key="2">
    <source>
        <dbReference type="EMBL" id="GAM14639.1"/>
    </source>
</evidence>
<keyword evidence="3" id="KW-1185">Reference proteome</keyword>
<name>A0A0A8X5T7_MESS1</name>
<organism evidence="2 3">
    <name type="scientific">Mesobacillus selenatarsenatis (strain DSM 18680 / JCM 14380 / FERM P-15431 / SF-1)</name>
    <dbReference type="NCBI Taxonomy" id="1321606"/>
    <lineage>
        <taxon>Bacteria</taxon>
        <taxon>Bacillati</taxon>
        <taxon>Bacillota</taxon>
        <taxon>Bacilli</taxon>
        <taxon>Bacillales</taxon>
        <taxon>Bacillaceae</taxon>
        <taxon>Mesobacillus</taxon>
    </lineage>
</organism>
<dbReference type="RefSeq" id="WP_052442184.1">
    <property type="nucleotide sequence ID" value="NZ_BASE01000064.1"/>
</dbReference>
<comment type="caution">
    <text evidence="2">The sequence shown here is derived from an EMBL/GenBank/DDBJ whole genome shotgun (WGS) entry which is preliminary data.</text>
</comment>
<reference evidence="2 3" key="1">
    <citation type="submission" date="2013-06" db="EMBL/GenBank/DDBJ databases">
        <title>Whole genome shotgun sequence of Bacillus selenatarsenatis SF-1.</title>
        <authorList>
            <person name="Kuroda M."/>
            <person name="Sei K."/>
            <person name="Yamashita M."/>
            <person name="Ike M."/>
        </authorList>
    </citation>
    <scope>NUCLEOTIDE SEQUENCE [LARGE SCALE GENOMIC DNA]</scope>
    <source>
        <strain evidence="2 3">SF-1</strain>
    </source>
</reference>
<feature type="transmembrane region" description="Helical" evidence="1">
    <location>
        <begin position="17"/>
        <end position="35"/>
    </location>
</feature>
<keyword evidence="1" id="KW-1133">Transmembrane helix</keyword>
<dbReference type="STRING" id="1321606.SAMD00020551_2792"/>
<keyword evidence="1" id="KW-0812">Transmembrane</keyword>
<feature type="transmembrane region" description="Helical" evidence="1">
    <location>
        <begin position="41"/>
        <end position="60"/>
    </location>
</feature>
<dbReference type="AlphaFoldDB" id="A0A0A8X5T7"/>
<gene>
    <name evidence="2" type="ORF">SAMD00020551_2792</name>
</gene>
<dbReference type="InterPro" id="IPR025071">
    <property type="entry name" value="DUF3939"/>
</dbReference>
<dbReference type="Proteomes" id="UP000031014">
    <property type="component" value="Unassembled WGS sequence"/>
</dbReference>
<proteinExistence type="predicted"/>
<dbReference type="EMBL" id="BASE01000064">
    <property type="protein sequence ID" value="GAM14639.1"/>
    <property type="molecule type" value="Genomic_DNA"/>
</dbReference>
<accession>A0A0A8X5T7</accession>
<dbReference type="Pfam" id="PF13075">
    <property type="entry name" value="DUF3939"/>
    <property type="match status" value="1"/>
</dbReference>